<dbReference type="PANTHER" id="PTHR10827">
    <property type="entry name" value="RETICULOCALBIN"/>
    <property type="match status" value="1"/>
</dbReference>
<dbReference type="AlphaFoldDB" id="A0AAV2T846"/>
<dbReference type="Gene3D" id="3.30.740.10">
    <property type="entry name" value="Protein Inhibitor Of Neuronal Nitric Oxide Synthase"/>
    <property type="match status" value="1"/>
</dbReference>
<dbReference type="EMBL" id="CAXLJL010000156">
    <property type="protein sequence ID" value="CAL5133583.1"/>
    <property type="molecule type" value="Genomic_DNA"/>
</dbReference>
<dbReference type="InterPro" id="IPR037177">
    <property type="entry name" value="DLC_sf"/>
</dbReference>
<dbReference type="SUPFAM" id="SSF54648">
    <property type="entry name" value="DLC"/>
    <property type="match status" value="1"/>
</dbReference>
<dbReference type="InterPro" id="IPR011992">
    <property type="entry name" value="EF-hand-dom_pair"/>
</dbReference>
<dbReference type="SMART" id="SM00054">
    <property type="entry name" value="EFh"/>
    <property type="match status" value="2"/>
</dbReference>
<dbReference type="GO" id="GO:0030286">
    <property type="term" value="C:dynein complex"/>
    <property type="evidence" value="ECO:0007669"/>
    <property type="project" value="InterPro"/>
</dbReference>
<dbReference type="CDD" id="cd21454">
    <property type="entry name" value="DLC-like_TAL"/>
    <property type="match status" value="1"/>
</dbReference>
<evidence type="ECO:0000256" key="1">
    <source>
        <dbReference type="ARBA" id="ARBA00022837"/>
    </source>
</evidence>
<sequence>MTCELKTDADYSVIEKLMNFFMEADTNKDGSLSKNELISIARKHNVDTREVDAFIERFDTDKDGNISLEEYAKGLGLNVDEVSKEMKIRLKDKSSPPKCSVEGVTILHSTMAQSSQKEVIEKFKELIDKNGDTDEKMDTVIDELKNYLDKEFGRIWQVVILSGSFWVKFTHEPFSSIQFQYGEKRIVLAWRTHRQ</sequence>
<name>A0AAV2T846_CALDB</name>
<dbReference type="GO" id="GO:0005509">
    <property type="term" value="F:calcium ion binding"/>
    <property type="evidence" value="ECO:0007669"/>
    <property type="project" value="InterPro"/>
</dbReference>
<dbReference type="PANTHER" id="PTHR10827:SF85">
    <property type="entry name" value="CALCIUM-BINDING PROTEIN"/>
    <property type="match status" value="1"/>
</dbReference>
<dbReference type="InterPro" id="IPR002048">
    <property type="entry name" value="EF_hand_dom"/>
</dbReference>
<organism evidence="3 4">
    <name type="scientific">Calicophoron daubneyi</name>
    <name type="common">Rumen fluke</name>
    <name type="synonym">Paramphistomum daubneyi</name>
    <dbReference type="NCBI Taxonomy" id="300641"/>
    <lineage>
        <taxon>Eukaryota</taxon>
        <taxon>Metazoa</taxon>
        <taxon>Spiralia</taxon>
        <taxon>Lophotrochozoa</taxon>
        <taxon>Platyhelminthes</taxon>
        <taxon>Trematoda</taxon>
        <taxon>Digenea</taxon>
        <taxon>Plagiorchiida</taxon>
        <taxon>Pronocephalata</taxon>
        <taxon>Paramphistomoidea</taxon>
        <taxon>Paramphistomidae</taxon>
        <taxon>Calicophoron</taxon>
    </lineage>
</organism>
<dbReference type="GO" id="GO:0007017">
    <property type="term" value="P:microtubule-based process"/>
    <property type="evidence" value="ECO:0007669"/>
    <property type="project" value="InterPro"/>
</dbReference>
<comment type="caution">
    <text evidence="3">The sequence shown here is derived from an EMBL/GenBank/DDBJ whole genome shotgun (WGS) entry which is preliminary data.</text>
</comment>
<proteinExistence type="predicted"/>
<dbReference type="SMART" id="SM01375">
    <property type="entry name" value="Dynein_light"/>
    <property type="match status" value="1"/>
</dbReference>
<dbReference type="PROSITE" id="PS00018">
    <property type="entry name" value="EF_HAND_1"/>
    <property type="match status" value="2"/>
</dbReference>
<dbReference type="InterPro" id="IPR018247">
    <property type="entry name" value="EF_Hand_1_Ca_BS"/>
</dbReference>
<dbReference type="Gene3D" id="1.10.238.10">
    <property type="entry name" value="EF-hand"/>
    <property type="match status" value="1"/>
</dbReference>
<dbReference type="PROSITE" id="PS50222">
    <property type="entry name" value="EF_HAND_2"/>
    <property type="match status" value="2"/>
</dbReference>
<feature type="domain" description="EF-hand" evidence="2">
    <location>
        <begin position="50"/>
        <end position="81"/>
    </location>
</feature>
<accession>A0AAV2T846</accession>
<dbReference type="InterPro" id="IPR001372">
    <property type="entry name" value="Dynein_light_chain_typ-1/2"/>
</dbReference>
<dbReference type="Proteomes" id="UP001497525">
    <property type="component" value="Unassembled WGS sequence"/>
</dbReference>
<dbReference type="CDD" id="cd00051">
    <property type="entry name" value="EFh"/>
    <property type="match status" value="1"/>
</dbReference>
<keyword evidence="1" id="KW-0106">Calcium</keyword>
<evidence type="ECO:0000259" key="2">
    <source>
        <dbReference type="PROSITE" id="PS50222"/>
    </source>
</evidence>
<evidence type="ECO:0000313" key="3">
    <source>
        <dbReference type="EMBL" id="CAL5133583.1"/>
    </source>
</evidence>
<gene>
    <name evidence="3" type="ORF">CDAUBV1_LOCUS6852</name>
</gene>
<dbReference type="SUPFAM" id="SSF47473">
    <property type="entry name" value="EF-hand"/>
    <property type="match status" value="1"/>
</dbReference>
<evidence type="ECO:0000313" key="4">
    <source>
        <dbReference type="Proteomes" id="UP001497525"/>
    </source>
</evidence>
<dbReference type="Pfam" id="PF01221">
    <property type="entry name" value="Dynein_light"/>
    <property type="match status" value="1"/>
</dbReference>
<reference evidence="3" key="1">
    <citation type="submission" date="2024-06" db="EMBL/GenBank/DDBJ databases">
        <authorList>
            <person name="Liu X."/>
            <person name="Lenzi L."/>
            <person name="Haldenby T S."/>
            <person name="Uol C."/>
        </authorList>
    </citation>
    <scope>NUCLEOTIDE SEQUENCE</scope>
</reference>
<dbReference type="Pfam" id="PF13499">
    <property type="entry name" value="EF-hand_7"/>
    <property type="match status" value="1"/>
</dbReference>
<feature type="domain" description="EF-hand" evidence="2">
    <location>
        <begin position="12"/>
        <end position="47"/>
    </location>
</feature>
<protein>
    <recommendedName>
        <fullName evidence="2">EF-hand domain-containing protein</fullName>
    </recommendedName>
</protein>